<dbReference type="InterPro" id="IPR028082">
    <property type="entry name" value="Peripla_BP_I"/>
</dbReference>
<dbReference type="PANTHER" id="PTHR47235">
    <property type="entry name" value="BLR6548 PROTEIN"/>
    <property type="match status" value="1"/>
</dbReference>
<dbReference type="Pfam" id="PF13458">
    <property type="entry name" value="Peripla_BP_6"/>
    <property type="match status" value="1"/>
</dbReference>
<dbReference type="EMBL" id="JAMD01000026">
    <property type="protein sequence ID" value="KEJ93824.1"/>
    <property type="molecule type" value="Genomic_DNA"/>
</dbReference>
<evidence type="ECO:0000313" key="5">
    <source>
        <dbReference type="EMBL" id="KEJ93824.1"/>
    </source>
</evidence>
<dbReference type="InterPro" id="IPR028081">
    <property type="entry name" value="Leu-bd"/>
</dbReference>
<evidence type="ECO:0000256" key="2">
    <source>
        <dbReference type="ARBA" id="ARBA00022729"/>
    </source>
</evidence>
<protein>
    <submittedName>
        <fullName evidence="5">Branched-chain amino acid ABC transporter substrate-binding protein</fullName>
    </submittedName>
</protein>
<evidence type="ECO:0000259" key="4">
    <source>
        <dbReference type="Pfam" id="PF13458"/>
    </source>
</evidence>
<reference evidence="5 6" key="1">
    <citation type="submission" date="2014-01" db="EMBL/GenBank/DDBJ databases">
        <title>Sulfitobacter sp. H3 (MCCC 1A00686) Genome Sequencing.</title>
        <authorList>
            <person name="Lai Q."/>
            <person name="Hong Z."/>
        </authorList>
    </citation>
    <scope>NUCLEOTIDE SEQUENCE [LARGE SCALE GENOMIC DNA]</scope>
    <source>
        <strain evidence="5 6">H3</strain>
    </source>
</reference>
<proteinExistence type="inferred from homology"/>
<feature type="domain" description="Leucine-binding protein" evidence="4">
    <location>
        <begin position="27"/>
        <end position="377"/>
    </location>
</feature>
<organism evidence="5 6">
    <name type="scientific">Pseudosulfitobacter pseudonitzschiae</name>
    <dbReference type="NCBI Taxonomy" id="1402135"/>
    <lineage>
        <taxon>Bacteria</taxon>
        <taxon>Pseudomonadati</taxon>
        <taxon>Pseudomonadota</taxon>
        <taxon>Alphaproteobacteria</taxon>
        <taxon>Rhodobacterales</taxon>
        <taxon>Roseobacteraceae</taxon>
        <taxon>Pseudosulfitobacter</taxon>
    </lineage>
</organism>
<keyword evidence="6" id="KW-1185">Reference proteome</keyword>
<feature type="signal peptide" evidence="3">
    <location>
        <begin position="1"/>
        <end position="25"/>
    </location>
</feature>
<dbReference type="CDD" id="cd06334">
    <property type="entry name" value="PBP1_ABC_ligand_binding-like"/>
    <property type="match status" value="1"/>
</dbReference>
<dbReference type="SUPFAM" id="SSF53822">
    <property type="entry name" value="Periplasmic binding protein-like I"/>
    <property type="match status" value="1"/>
</dbReference>
<dbReference type="Gene3D" id="3.40.50.2300">
    <property type="match status" value="2"/>
</dbReference>
<evidence type="ECO:0000313" key="6">
    <source>
        <dbReference type="Proteomes" id="UP000027746"/>
    </source>
</evidence>
<dbReference type="AlphaFoldDB" id="A0A073IVL9"/>
<evidence type="ECO:0000256" key="1">
    <source>
        <dbReference type="ARBA" id="ARBA00010062"/>
    </source>
</evidence>
<keyword evidence="2 3" id="KW-0732">Signal</keyword>
<sequence length="412" mass="45275">MRLLTRALTVISMLGGMTAGTQVLAEPFKVGVCYDLSKAYTFATPQVSQAALDLAKLINKKGGIGGEPVEVIVRDHGNEPQRGIECYSRLSREGVFVFDTLSTPVSLAILPRAMEDGRILMQSLVGRGDAVDGTVFDWVYPIGPTYWGQAANDVAYIKQLHDGDLSDVKVGFVYFDYPFGQEPIEILQTLSEKEGFELELYPVPLPGSDQAGVWSKVRRDKPDHVIVWMLGGAHVVASKEMQRNRIPMEKYISVNWLNEVDIANIGNEAAIGLKRGTNVVGGQDVALRQEMITELYDKGEGSGPLEKTEDVFYNTGLAMYSIVFEAARRAAEAEGLPITAQSYKAALETLEDYDANGLMAPITVTAEDHGGGGKTRIEMWDGETWVPQTDWISEYSDVVWDVVKESSSKYGE</sequence>
<name>A0A073IVL9_9RHOB</name>
<comment type="caution">
    <text evidence="5">The sequence shown here is derived from an EMBL/GenBank/DDBJ whole genome shotgun (WGS) entry which is preliminary data.</text>
</comment>
<dbReference type="Proteomes" id="UP000027746">
    <property type="component" value="Unassembled WGS sequence"/>
</dbReference>
<accession>A0A073IVL9</accession>
<comment type="similarity">
    <text evidence="1">Belongs to the leucine-binding protein family.</text>
</comment>
<gene>
    <name evidence="5" type="ORF">SUH3_12865</name>
</gene>
<feature type="chain" id="PRO_5001691878" evidence="3">
    <location>
        <begin position="26"/>
        <end position="412"/>
    </location>
</feature>
<evidence type="ECO:0000256" key="3">
    <source>
        <dbReference type="SAM" id="SignalP"/>
    </source>
</evidence>
<dbReference type="PANTHER" id="PTHR47235:SF1">
    <property type="entry name" value="BLR6548 PROTEIN"/>
    <property type="match status" value="1"/>
</dbReference>